<dbReference type="PANTHER" id="PTHR28173">
    <property type="entry name" value="RIBONUCLEASES P/MRP PROTEIN SUBUNIT POP8"/>
    <property type="match status" value="1"/>
</dbReference>
<name>A0AA35JBN8_SACK1</name>
<dbReference type="Proteomes" id="UP001162087">
    <property type="component" value="Chromosome 2"/>
</dbReference>
<accession>A0AA35JBN8</accession>
<dbReference type="GO" id="GO:0000294">
    <property type="term" value="P:nuclear-transcribed mRNA catabolic process, RNase MRP-dependent"/>
    <property type="evidence" value="ECO:0007669"/>
    <property type="project" value="TreeGrafter"/>
</dbReference>
<organism evidence="2 3">
    <name type="scientific">Saccharomyces kudriavzevii (strain ATCC MYA-4449 / AS 2.2408 / CBS 8840 / NBRC 1802 / NCYC 2889)</name>
    <name type="common">Yeast</name>
    <dbReference type="NCBI Taxonomy" id="226230"/>
    <lineage>
        <taxon>Eukaryota</taxon>
        <taxon>Fungi</taxon>
        <taxon>Dikarya</taxon>
        <taxon>Ascomycota</taxon>
        <taxon>Saccharomycotina</taxon>
        <taxon>Saccharomycetes</taxon>
        <taxon>Saccharomycetales</taxon>
        <taxon>Saccharomycetaceae</taxon>
        <taxon>Saccharomyces</taxon>
    </lineage>
</organism>
<dbReference type="GO" id="GO:0005655">
    <property type="term" value="C:nucleolar ribonuclease P complex"/>
    <property type="evidence" value="ECO:0007669"/>
    <property type="project" value="InterPro"/>
</dbReference>
<evidence type="ECO:0000259" key="1">
    <source>
        <dbReference type="Pfam" id="PF20976"/>
    </source>
</evidence>
<feature type="domain" description="Ribonucleases P/MRP subunit Pop8-like" evidence="1">
    <location>
        <begin position="8"/>
        <end position="84"/>
    </location>
</feature>
<protein>
    <recommendedName>
        <fullName evidence="1">Ribonucleases P/MRP subunit Pop8-like domain-containing protein</fullName>
    </recommendedName>
</protein>
<dbReference type="GO" id="GO:0008033">
    <property type="term" value="P:tRNA processing"/>
    <property type="evidence" value="ECO:0007669"/>
    <property type="project" value="InterPro"/>
</dbReference>
<reference evidence="2" key="1">
    <citation type="submission" date="2022-10" db="EMBL/GenBank/DDBJ databases">
        <authorList>
            <person name="Byrne P K."/>
        </authorList>
    </citation>
    <scope>NUCLEOTIDE SEQUENCE</scope>
    <source>
        <strain evidence="2">IFO1802</strain>
    </source>
</reference>
<proteinExistence type="predicted"/>
<dbReference type="GO" id="GO:0034965">
    <property type="term" value="P:intronic box C/D snoRNA processing"/>
    <property type="evidence" value="ECO:0007669"/>
    <property type="project" value="TreeGrafter"/>
</dbReference>
<dbReference type="InterPro" id="IPR020347">
    <property type="entry name" value="Pop8"/>
</dbReference>
<dbReference type="InterPro" id="IPR049128">
    <property type="entry name" value="Pop8-like_dom"/>
</dbReference>
<dbReference type="GO" id="GO:0004526">
    <property type="term" value="F:ribonuclease P activity"/>
    <property type="evidence" value="ECO:0007669"/>
    <property type="project" value="TreeGrafter"/>
</dbReference>
<dbReference type="GO" id="GO:0000171">
    <property type="term" value="F:ribonuclease MRP activity"/>
    <property type="evidence" value="ECO:0007669"/>
    <property type="project" value="TreeGrafter"/>
</dbReference>
<dbReference type="Pfam" id="PF20976">
    <property type="entry name" value="Pop8"/>
    <property type="match status" value="1"/>
</dbReference>
<dbReference type="GO" id="GO:0000172">
    <property type="term" value="C:ribonuclease MRP complex"/>
    <property type="evidence" value="ECO:0007669"/>
    <property type="project" value="InterPro"/>
</dbReference>
<dbReference type="PANTHER" id="PTHR28173:SF1">
    <property type="entry name" value="RIBONUCLEASES P_MRP PROTEIN SUBUNIT POP8"/>
    <property type="match status" value="1"/>
</dbReference>
<sequence>MGKRIFREWHYFKLSITSFDQDIDNDHIIDQMTWRQWSNGALKRSYGIFGEGVEYSFLHVDDKIAYVRVNYADKDIFASSISTYISTEDLIGAPLTVTILQESSSLKLLEITEHDRIWLKRAVEEEEDDSKCT</sequence>
<evidence type="ECO:0000313" key="3">
    <source>
        <dbReference type="Proteomes" id="UP001162087"/>
    </source>
</evidence>
<dbReference type="AlphaFoldDB" id="A0AA35JBN8"/>
<gene>
    <name evidence="2" type="primary">SKDI02G0910</name>
    <name evidence="2" type="ORF">SKDI_02G0910</name>
</gene>
<evidence type="ECO:0000313" key="2">
    <source>
        <dbReference type="EMBL" id="CAI4055088.1"/>
    </source>
</evidence>
<dbReference type="RefSeq" id="XP_056085982.1">
    <property type="nucleotide sequence ID" value="XM_056227748.1"/>
</dbReference>
<keyword evidence="3" id="KW-1185">Reference proteome</keyword>
<dbReference type="EMBL" id="OX365897">
    <property type="protein sequence ID" value="CAI4055088.1"/>
    <property type="molecule type" value="Genomic_DNA"/>
</dbReference>
<dbReference type="GeneID" id="80922282"/>